<keyword evidence="4" id="KW-1185">Reference proteome</keyword>
<keyword evidence="2" id="KW-0472">Membrane</keyword>
<protein>
    <submittedName>
        <fullName evidence="3">ABC transporter permease subunit</fullName>
    </submittedName>
</protein>
<organism evidence="3 4">
    <name type="scientific">Actinoplanes sandaracinus</name>
    <dbReference type="NCBI Taxonomy" id="3045177"/>
    <lineage>
        <taxon>Bacteria</taxon>
        <taxon>Bacillati</taxon>
        <taxon>Actinomycetota</taxon>
        <taxon>Actinomycetes</taxon>
        <taxon>Micromonosporales</taxon>
        <taxon>Micromonosporaceae</taxon>
        <taxon>Actinoplanes</taxon>
    </lineage>
</organism>
<dbReference type="Proteomes" id="UP001241758">
    <property type="component" value="Unassembled WGS sequence"/>
</dbReference>
<dbReference type="RefSeq" id="WP_282759487.1">
    <property type="nucleotide sequence ID" value="NZ_JASCTH010000007.1"/>
</dbReference>
<feature type="region of interest" description="Disordered" evidence="1">
    <location>
        <begin position="245"/>
        <end position="272"/>
    </location>
</feature>
<evidence type="ECO:0000256" key="2">
    <source>
        <dbReference type="SAM" id="Phobius"/>
    </source>
</evidence>
<feature type="transmembrane region" description="Helical" evidence="2">
    <location>
        <begin position="345"/>
        <end position="370"/>
    </location>
</feature>
<sequence length="511" mass="52097">MTGFGRLTRTEWTKFRTVRGRLAAMLVAGGVILGLALSPMSGTCTRDTCGQPVGPEGEQVRDSFYFLHQPLTGDGAITARLTSMTGLLPPEPGSASEDDERAAIGPGGSGGMRPGLVPWAKAGLIVKDGTGQGTTYAAVMATGGHGVRMQHDYVHDRAGQPGAVSDTAPRWLRLTRDGDTITGEESTDGVIWTTVGAAELDGLPATVRIGLFVTSPQHVEALGAAGSASAPTVAAATFDAITRTGAGAGPGWSGEAIGEPPGTPEQERGRHEPAGDGFVLTGSGDIAPAVAGAAGLGVSVTQTLAGTFAGLVLVVVVGTVFMTGEYRRGMIRTTLAASPRRGRMLLAKAVVVGGVTFVVGLVSAAAAVTIGRESLLDNGVYVLPVSTPTAWRMIVGTGALLAVAAVLALGIGAMLRRSAGAITAVIVLTVLPYLLALTVLPATAGQWLLRVTPAAAFAVQQSAKQYAQVENLYTPAGGYFPLPWWAGFAVLCLWAGAALAGAGVLLRRRDA</sequence>
<feature type="transmembrane region" description="Helical" evidence="2">
    <location>
        <begin position="419"/>
        <end position="440"/>
    </location>
</feature>
<feature type="region of interest" description="Disordered" evidence="1">
    <location>
        <begin position="89"/>
        <end position="112"/>
    </location>
</feature>
<name>A0ABT6WHY3_9ACTN</name>
<feature type="transmembrane region" description="Helical" evidence="2">
    <location>
        <begin position="390"/>
        <end position="412"/>
    </location>
</feature>
<keyword evidence="2" id="KW-1133">Transmembrane helix</keyword>
<evidence type="ECO:0000313" key="4">
    <source>
        <dbReference type="Proteomes" id="UP001241758"/>
    </source>
</evidence>
<gene>
    <name evidence="3" type="ORF">QLQ12_12155</name>
</gene>
<keyword evidence="2" id="KW-0812">Transmembrane</keyword>
<feature type="transmembrane region" description="Helical" evidence="2">
    <location>
        <begin position="304"/>
        <end position="324"/>
    </location>
</feature>
<proteinExistence type="predicted"/>
<dbReference type="EMBL" id="JASCTH010000007">
    <property type="protein sequence ID" value="MDI6099345.1"/>
    <property type="molecule type" value="Genomic_DNA"/>
</dbReference>
<comment type="caution">
    <text evidence="3">The sequence shown here is derived from an EMBL/GenBank/DDBJ whole genome shotgun (WGS) entry which is preliminary data.</text>
</comment>
<dbReference type="Gene3D" id="2.60.120.200">
    <property type="match status" value="1"/>
</dbReference>
<feature type="transmembrane region" description="Helical" evidence="2">
    <location>
        <begin position="484"/>
        <end position="506"/>
    </location>
</feature>
<accession>A0ABT6WHY3</accession>
<evidence type="ECO:0000256" key="1">
    <source>
        <dbReference type="SAM" id="MobiDB-lite"/>
    </source>
</evidence>
<feature type="transmembrane region" description="Helical" evidence="2">
    <location>
        <begin position="21"/>
        <end position="40"/>
    </location>
</feature>
<reference evidence="3 4" key="1">
    <citation type="submission" date="2023-05" db="EMBL/GenBank/DDBJ databases">
        <title>Actinoplanes sp. NEAU-A12 genome sequencing.</title>
        <authorList>
            <person name="Wang Z.-S."/>
        </authorList>
    </citation>
    <scope>NUCLEOTIDE SEQUENCE [LARGE SCALE GENOMIC DNA]</scope>
    <source>
        <strain evidence="3 4">NEAU-A12</strain>
    </source>
</reference>
<evidence type="ECO:0000313" key="3">
    <source>
        <dbReference type="EMBL" id="MDI6099345.1"/>
    </source>
</evidence>